<evidence type="ECO:0000259" key="1">
    <source>
        <dbReference type="Pfam" id="PF01738"/>
    </source>
</evidence>
<gene>
    <name evidence="2" type="ORF">GON01_05285</name>
</gene>
<feature type="domain" description="Dienelactone hydrolase" evidence="1">
    <location>
        <begin position="28"/>
        <end position="228"/>
    </location>
</feature>
<dbReference type="SUPFAM" id="SSF53474">
    <property type="entry name" value="alpha/beta-Hydrolases"/>
    <property type="match status" value="1"/>
</dbReference>
<dbReference type="PANTHER" id="PTHR22946:SF0">
    <property type="entry name" value="DIENELACTONE HYDROLASE DOMAIN-CONTAINING PROTEIN"/>
    <property type="match status" value="1"/>
</dbReference>
<accession>A0A6I4J191</accession>
<dbReference type="InterPro" id="IPR050261">
    <property type="entry name" value="FrsA_esterase"/>
</dbReference>
<dbReference type="PANTHER" id="PTHR22946">
    <property type="entry name" value="DIENELACTONE HYDROLASE DOMAIN-CONTAINING PROTEIN-RELATED"/>
    <property type="match status" value="1"/>
</dbReference>
<dbReference type="InterPro" id="IPR029058">
    <property type="entry name" value="AB_hydrolase_fold"/>
</dbReference>
<reference evidence="2 3" key="1">
    <citation type="submission" date="2019-12" db="EMBL/GenBank/DDBJ databases">
        <authorList>
            <person name="Huq M.A."/>
        </authorList>
    </citation>
    <scope>NUCLEOTIDE SEQUENCE [LARGE SCALE GENOMIC DNA]</scope>
    <source>
        <strain evidence="2 3">MAH-20</strain>
    </source>
</reference>
<dbReference type="AlphaFoldDB" id="A0A6I4J191"/>
<dbReference type="GO" id="GO:0016787">
    <property type="term" value="F:hydrolase activity"/>
    <property type="evidence" value="ECO:0007669"/>
    <property type="project" value="UniProtKB-KW"/>
</dbReference>
<dbReference type="EMBL" id="WQMS01000006">
    <property type="protein sequence ID" value="MVO77351.1"/>
    <property type="molecule type" value="Genomic_DNA"/>
</dbReference>
<dbReference type="Pfam" id="PF01738">
    <property type="entry name" value="DLH"/>
    <property type="match status" value="1"/>
</dbReference>
<keyword evidence="2" id="KW-0378">Hydrolase</keyword>
<keyword evidence="3" id="KW-1185">Reference proteome</keyword>
<dbReference type="InterPro" id="IPR002925">
    <property type="entry name" value="Dienelactn_hydro"/>
</dbReference>
<dbReference type="RefSeq" id="WP_157026294.1">
    <property type="nucleotide sequence ID" value="NZ_WQMS01000006.1"/>
</dbReference>
<dbReference type="Gene3D" id="3.40.50.1820">
    <property type="entry name" value="alpha/beta hydrolase"/>
    <property type="match status" value="1"/>
</dbReference>
<comment type="caution">
    <text evidence="2">The sequence shown here is derived from an EMBL/GenBank/DDBJ whole genome shotgun (WGS) entry which is preliminary data.</text>
</comment>
<evidence type="ECO:0000313" key="3">
    <source>
        <dbReference type="Proteomes" id="UP000441389"/>
    </source>
</evidence>
<sequence>MGLQPIPYDCDGQHLTGWLADGSGGEAAGGVLVVHQGMGITDHTKEAAARVAEHGYTAFALDMYGSTATSVEQATALMGALMGDAALLRRRARAGLAQLATLSSGPHAVLGFCFGGIVALEMLRDQAPIACAIACHPSFRKPEGSTGLPHGKVLMMIGDQDPLIPAEDRDAFRAEMDAGGADWQLHIFGGAGHSFTDQAVEALNYPGFRYDAKADARAWAMVFAMLKESLG</sequence>
<protein>
    <submittedName>
        <fullName evidence="2">Dienelactone hydrolase family protein</fullName>
    </submittedName>
</protein>
<dbReference type="Proteomes" id="UP000441389">
    <property type="component" value="Unassembled WGS sequence"/>
</dbReference>
<evidence type="ECO:0000313" key="2">
    <source>
        <dbReference type="EMBL" id="MVO77351.1"/>
    </source>
</evidence>
<organism evidence="2 3">
    <name type="scientific">Sphingomonas horti</name>
    <dbReference type="NCBI Taxonomy" id="2682842"/>
    <lineage>
        <taxon>Bacteria</taxon>
        <taxon>Pseudomonadati</taxon>
        <taxon>Pseudomonadota</taxon>
        <taxon>Alphaproteobacteria</taxon>
        <taxon>Sphingomonadales</taxon>
        <taxon>Sphingomonadaceae</taxon>
        <taxon>Sphingomonas</taxon>
    </lineage>
</organism>
<proteinExistence type="predicted"/>
<name>A0A6I4J191_9SPHN</name>